<dbReference type="Pfam" id="PF00111">
    <property type="entry name" value="Fer2"/>
    <property type="match status" value="1"/>
</dbReference>
<dbReference type="EC" id="1.2.7.4" evidence="8"/>
<reference evidence="8 9" key="1">
    <citation type="journal article" date="2018" name="Environ. Microbiol.">
        <title>Novel energy conservation strategies and behaviour of Pelotomaculum schinkii driving syntrophic propionate catabolism.</title>
        <authorList>
            <person name="Hidalgo-Ahumada C.A.P."/>
            <person name="Nobu M.K."/>
            <person name="Narihiro T."/>
            <person name="Tamaki H."/>
            <person name="Liu W.T."/>
            <person name="Kamagata Y."/>
            <person name="Stams A.J.M."/>
            <person name="Imachi H."/>
            <person name="Sousa D.Z."/>
        </authorList>
    </citation>
    <scope>NUCLEOTIDE SEQUENCE [LARGE SCALE GENOMIC DNA]</scope>
    <source>
        <strain evidence="8 9">HH</strain>
    </source>
</reference>
<evidence type="ECO:0000256" key="4">
    <source>
        <dbReference type="ARBA" id="ARBA00023004"/>
    </source>
</evidence>
<feature type="domain" description="2Fe-2S ferredoxin-type" evidence="7">
    <location>
        <begin position="3"/>
        <end position="79"/>
    </location>
</feature>
<dbReference type="PROSITE" id="PS00197">
    <property type="entry name" value="2FE2S_FER_1"/>
    <property type="match status" value="1"/>
</dbReference>
<evidence type="ECO:0000256" key="1">
    <source>
        <dbReference type="ARBA" id="ARBA00022714"/>
    </source>
</evidence>
<dbReference type="SUPFAM" id="SSF47741">
    <property type="entry name" value="CO dehydrogenase ISP C-domain like"/>
    <property type="match status" value="1"/>
</dbReference>
<dbReference type="PROSITE" id="PS51085">
    <property type="entry name" value="2FE2S_FER_2"/>
    <property type="match status" value="1"/>
</dbReference>
<keyword evidence="4" id="KW-0408">Iron</keyword>
<dbReference type="InterPro" id="IPR036010">
    <property type="entry name" value="2Fe-2S_ferredoxin-like_sf"/>
</dbReference>
<dbReference type="Gene3D" id="3.10.20.30">
    <property type="match status" value="1"/>
</dbReference>
<dbReference type="CDD" id="cd00207">
    <property type="entry name" value="fer2"/>
    <property type="match status" value="1"/>
</dbReference>
<comment type="pathway">
    <text evidence="6">Alkaloid degradation; nicotine degradation.</text>
</comment>
<dbReference type="GO" id="GO:0051537">
    <property type="term" value="F:2 iron, 2 sulfur cluster binding"/>
    <property type="evidence" value="ECO:0007669"/>
    <property type="project" value="UniProtKB-KW"/>
</dbReference>
<keyword evidence="9" id="KW-1185">Reference proteome</keyword>
<organism evidence="8 9">
    <name type="scientific">Pelotomaculum schinkii</name>
    <dbReference type="NCBI Taxonomy" id="78350"/>
    <lineage>
        <taxon>Bacteria</taxon>
        <taxon>Bacillati</taxon>
        <taxon>Bacillota</taxon>
        <taxon>Clostridia</taxon>
        <taxon>Eubacteriales</taxon>
        <taxon>Desulfotomaculaceae</taxon>
        <taxon>Pelotomaculum</taxon>
    </lineage>
</organism>
<proteinExistence type="predicted"/>
<gene>
    <name evidence="8" type="primary">cutS_1</name>
    <name evidence="8" type="ORF">Psch_03153</name>
</gene>
<keyword evidence="5" id="KW-0411">Iron-sulfur</keyword>
<dbReference type="InterPro" id="IPR012675">
    <property type="entry name" value="Beta-grasp_dom_sf"/>
</dbReference>
<dbReference type="GO" id="GO:0043885">
    <property type="term" value="F:anaerobic carbon-monoxide dehydrogenase activity"/>
    <property type="evidence" value="ECO:0007669"/>
    <property type="project" value="UniProtKB-EC"/>
</dbReference>
<comment type="caution">
    <text evidence="8">The sequence shown here is derived from an EMBL/GenBank/DDBJ whole genome shotgun (WGS) entry which is preliminary data.</text>
</comment>
<dbReference type="Proteomes" id="UP000298324">
    <property type="component" value="Unassembled WGS sequence"/>
</dbReference>
<keyword evidence="3 8" id="KW-0560">Oxidoreductase</keyword>
<dbReference type="GO" id="GO:0046872">
    <property type="term" value="F:metal ion binding"/>
    <property type="evidence" value="ECO:0007669"/>
    <property type="project" value="UniProtKB-KW"/>
</dbReference>
<dbReference type="Pfam" id="PF01799">
    <property type="entry name" value="Fer2_2"/>
    <property type="match status" value="1"/>
</dbReference>
<dbReference type="AlphaFoldDB" id="A0A4Y7RBM0"/>
<dbReference type="InterPro" id="IPR001041">
    <property type="entry name" value="2Fe-2S_ferredoxin-type"/>
</dbReference>
<evidence type="ECO:0000259" key="7">
    <source>
        <dbReference type="PROSITE" id="PS51085"/>
    </source>
</evidence>
<evidence type="ECO:0000313" key="9">
    <source>
        <dbReference type="Proteomes" id="UP000298324"/>
    </source>
</evidence>
<evidence type="ECO:0000313" key="8">
    <source>
        <dbReference type="EMBL" id="TEB06111.1"/>
    </source>
</evidence>
<name>A0A4Y7RBM0_9FIRM</name>
<accession>A0A4Y7RBM0</accession>
<protein>
    <submittedName>
        <fullName evidence="8">Carbon monoxide dehydrogenase small chain</fullName>
        <ecNumber evidence="8">1.2.7.4</ecNumber>
    </submittedName>
</protein>
<keyword evidence="2" id="KW-0479">Metal-binding</keyword>
<keyword evidence="1" id="KW-0001">2Fe-2S</keyword>
<evidence type="ECO:0000256" key="6">
    <source>
        <dbReference type="ARBA" id="ARBA00060707"/>
    </source>
</evidence>
<dbReference type="PANTHER" id="PTHR44379:SF5">
    <property type="entry name" value="OXIDOREDUCTASE WITH IRON-SULFUR SUBUNIT"/>
    <property type="match status" value="1"/>
</dbReference>
<sequence length="166" mass="17552">MSEILNLYVNGTKMQAIAKPESTLLEVLRDELHLVSPKCGCNHGDCGACTVILDGKAVKSCTVLALTAEGKKVVTVEGLSNGSELHPVQQAFIKYGAPQCGYCTPGMVMATVAFLLDNPTPKEEEIKDALSGNLCRCGGYKEYVKAVSAVVSGEFGRLPEGSEINA</sequence>
<dbReference type="FunFam" id="3.10.20.30:FF:000020">
    <property type="entry name" value="Xanthine dehydrogenase iron-sulfur subunit"/>
    <property type="match status" value="1"/>
</dbReference>
<dbReference type="InterPro" id="IPR002888">
    <property type="entry name" value="2Fe-2S-bd"/>
</dbReference>
<evidence type="ECO:0000256" key="5">
    <source>
        <dbReference type="ARBA" id="ARBA00023014"/>
    </source>
</evidence>
<dbReference type="InterPro" id="IPR036884">
    <property type="entry name" value="2Fe-2S-bd_dom_sf"/>
</dbReference>
<evidence type="ECO:0000256" key="3">
    <source>
        <dbReference type="ARBA" id="ARBA00023002"/>
    </source>
</evidence>
<dbReference type="Gene3D" id="1.10.150.120">
    <property type="entry name" value="[2Fe-2S]-binding domain"/>
    <property type="match status" value="1"/>
</dbReference>
<dbReference type="PANTHER" id="PTHR44379">
    <property type="entry name" value="OXIDOREDUCTASE WITH IRON-SULFUR SUBUNIT"/>
    <property type="match status" value="1"/>
</dbReference>
<dbReference type="InterPro" id="IPR051452">
    <property type="entry name" value="Diverse_Oxidoreductases"/>
</dbReference>
<dbReference type="InterPro" id="IPR006058">
    <property type="entry name" value="2Fe2S_fd_BS"/>
</dbReference>
<evidence type="ECO:0000256" key="2">
    <source>
        <dbReference type="ARBA" id="ARBA00022723"/>
    </source>
</evidence>
<dbReference type="RefSeq" id="WP_134219835.1">
    <property type="nucleotide sequence ID" value="NZ_QFGA01000002.1"/>
</dbReference>
<dbReference type="EMBL" id="QFGA01000002">
    <property type="protein sequence ID" value="TEB06111.1"/>
    <property type="molecule type" value="Genomic_DNA"/>
</dbReference>
<dbReference type="SUPFAM" id="SSF54292">
    <property type="entry name" value="2Fe-2S ferredoxin-like"/>
    <property type="match status" value="1"/>
</dbReference>